<dbReference type="EMBL" id="KI283508">
    <property type="protein sequence ID" value="ESA13847.1"/>
    <property type="molecule type" value="Genomic_DNA"/>
</dbReference>
<dbReference type="HOGENOM" id="CLU_2428176_0_0_1"/>
<name>U9U2C7_RHIID</name>
<proteinExistence type="predicted"/>
<organism evidence="1">
    <name type="scientific">Rhizophagus irregularis (strain DAOM 181602 / DAOM 197198 / MUCL 43194)</name>
    <name type="common">Arbuscular mycorrhizal fungus</name>
    <name type="synonym">Glomus intraradices</name>
    <dbReference type="NCBI Taxonomy" id="747089"/>
    <lineage>
        <taxon>Eukaryota</taxon>
        <taxon>Fungi</taxon>
        <taxon>Fungi incertae sedis</taxon>
        <taxon>Mucoromycota</taxon>
        <taxon>Glomeromycotina</taxon>
        <taxon>Glomeromycetes</taxon>
        <taxon>Glomerales</taxon>
        <taxon>Glomeraceae</taxon>
        <taxon>Rhizophagus</taxon>
    </lineage>
</organism>
<sequence>MDEILSGYTKYDSKYDGWKYVRRGMDEILSGYTMIRFYSRNMMVRRAGMDEILSGYIIMVYQIMKIMVHIHNYQIIWFKYKLPIRLTQKAT</sequence>
<protein>
    <submittedName>
        <fullName evidence="1">Uncharacterized protein</fullName>
    </submittedName>
</protein>
<accession>U9U2C7</accession>
<dbReference type="AlphaFoldDB" id="U9U2C7"/>
<reference evidence="1" key="1">
    <citation type="submission" date="2013-07" db="EMBL/GenBank/DDBJ databases">
        <title>The genome of an arbuscular mycorrhizal fungus provides insights into the evolution of the oldest plant symbiosis.</title>
        <authorList>
            <consortium name="DOE Joint Genome Institute"/>
            <person name="Tisserant E."/>
            <person name="Malbreil M."/>
            <person name="Kuo A."/>
            <person name="Kohler A."/>
            <person name="Symeonidi A."/>
            <person name="Balestrini R."/>
            <person name="Charron P."/>
            <person name="Duensing N."/>
            <person name="Frei-dit-Frey N."/>
            <person name="Gianinazzi-Pearson V."/>
            <person name="Gilbert B."/>
            <person name="Handa Y."/>
            <person name="Hijri M."/>
            <person name="Kaul R."/>
            <person name="Kawaguchi M."/>
            <person name="Krajinski F."/>
            <person name="Lammers P."/>
            <person name="Lapierre D."/>
            <person name="Masclaux F.G."/>
            <person name="Murat C."/>
            <person name="Morin E."/>
            <person name="Ndikumana S."/>
            <person name="Pagni M."/>
            <person name="Petitpierre D."/>
            <person name="Requena N."/>
            <person name="Rosikiewicz P."/>
            <person name="Riley R."/>
            <person name="Saito K."/>
            <person name="San Clemente H."/>
            <person name="Shapiro H."/>
            <person name="van Tuinen D."/>
            <person name="Becard G."/>
            <person name="Bonfante P."/>
            <person name="Paszkowski U."/>
            <person name="Shachar-Hill Y."/>
            <person name="Young J.P."/>
            <person name="Sanders I.R."/>
            <person name="Henrissat B."/>
            <person name="Rensing S.A."/>
            <person name="Grigoriev I.V."/>
            <person name="Corradi N."/>
            <person name="Roux C."/>
            <person name="Martin F."/>
        </authorList>
    </citation>
    <scope>NUCLEOTIDE SEQUENCE</scope>
    <source>
        <strain evidence="1">DAOM 197198</strain>
    </source>
</reference>
<evidence type="ECO:0000313" key="1">
    <source>
        <dbReference type="EMBL" id="ESA13847.1"/>
    </source>
</evidence>
<gene>
    <name evidence="1" type="ORF">GLOINDRAFT_25604</name>
</gene>